<proteinExistence type="predicted"/>
<feature type="transmembrane region" description="Helical" evidence="2">
    <location>
        <begin position="21"/>
        <end position="48"/>
    </location>
</feature>
<gene>
    <name evidence="3" type="ORF">MBUL_03333</name>
</gene>
<keyword evidence="2" id="KW-1133">Transmembrane helix</keyword>
<feature type="compositionally biased region" description="Polar residues" evidence="1">
    <location>
        <begin position="1"/>
        <end position="16"/>
    </location>
</feature>
<dbReference type="EMBL" id="LR743504">
    <property type="protein sequence ID" value="CAA2105716.1"/>
    <property type="molecule type" value="Genomic_DNA"/>
</dbReference>
<sequence length="53" mass="5495">MTQSDPSDVSETSRSGRSGHWAVGGLVVGCVATVLWCGLLMTLGGWAVGIIEF</sequence>
<protein>
    <submittedName>
        <fullName evidence="3">Uncharacterized protein</fullName>
    </submittedName>
</protein>
<evidence type="ECO:0000256" key="1">
    <source>
        <dbReference type="SAM" id="MobiDB-lite"/>
    </source>
</evidence>
<dbReference type="AlphaFoldDB" id="A0A679JHE9"/>
<feature type="region of interest" description="Disordered" evidence="1">
    <location>
        <begin position="1"/>
        <end position="21"/>
    </location>
</feature>
<evidence type="ECO:0000313" key="3">
    <source>
        <dbReference type="EMBL" id="CAA2105716.1"/>
    </source>
</evidence>
<evidence type="ECO:0000256" key="2">
    <source>
        <dbReference type="SAM" id="Phobius"/>
    </source>
</evidence>
<reference evidence="3" key="1">
    <citation type="submission" date="2019-12" db="EMBL/GenBank/DDBJ databases">
        <authorList>
            <person name="Cremers G."/>
        </authorList>
    </citation>
    <scope>NUCLEOTIDE SEQUENCE</scope>
    <source>
        <strain evidence="3">Mbul1</strain>
    </source>
</reference>
<accession>A0A679JHE9</accession>
<keyword evidence="2" id="KW-0472">Membrane</keyword>
<name>A0A679JHE9_9HYPH</name>
<keyword evidence="2" id="KW-0812">Transmembrane</keyword>
<organism evidence="3">
    <name type="scientific">Methylobacterium bullatum</name>
    <dbReference type="NCBI Taxonomy" id="570505"/>
    <lineage>
        <taxon>Bacteria</taxon>
        <taxon>Pseudomonadati</taxon>
        <taxon>Pseudomonadota</taxon>
        <taxon>Alphaproteobacteria</taxon>
        <taxon>Hyphomicrobiales</taxon>
        <taxon>Methylobacteriaceae</taxon>
        <taxon>Methylobacterium</taxon>
    </lineage>
</organism>